<keyword evidence="3 9" id="KW-0732">Signal</keyword>
<comment type="catalytic activity">
    <reaction evidence="8">
        <text>2 R'C(R)SH + O2 = R'C(R)S-S(R)CR' + H2O2</text>
        <dbReference type="Rhea" id="RHEA:17357"/>
        <dbReference type="ChEBI" id="CHEBI:15379"/>
        <dbReference type="ChEBI" id="CHEBI:16240"/>
        <dbReference type="ChEBI" id="CHEBI:16520"/>
        <dbReference type="ChEBI" id="CHEBI:17412"/>
        <dbReference type="EC" id="1.8.3.2"/>
    </reaction>
</comment>
<accession>A0A4S8JQS2</accession>
<dbReference type="PROSITE" id="PS00194">
    <property type="entry name" value="THIOREDOXIN_1"/>
    <property type="match status" value="1"/>
</dbReference>
<dbReference type="InterPro" id="IPR036249">
    <property type="entry name" value="Thioredoxin-like_sf"/>
</dbReference>
<dbReference type="PROSITE" id="PS51324">
    <property type="entry name" value="ERV_ALR"/>
    <property type="match status" value="1"/>
</dbReference>
<dbReference type="FunFam" id="3.40.30.10:FF:000244">
    <property type="entry name" value="Sulfhydryl oxidase"/>
    <property type="match status" value="1"/>
</dbReference>
<evidence type="ECO:0000256" key="1">
    <source>
        <dbReference type="ARBA" id="ARBA00001974"/>
    </source>
</evidence>
<keyword evidence="4 8" id="KW-0274">FAD</keyword>
<dbReference type="GO" id="GO:0000139">
    <property type="term" value="C:Golgi membrane"/>
    <property type="evidence" value="ECO:0007669"/>
    <property type="project" value="TreeGrafter"/>
</dbReference>
<feature type="transmembrane region" description="Helical" evidence="8">
    <location>
        <begin position="480"/>
        <end position="504"/>
    </location>
</feature>
<dbReference type="InterPro" id="IPR017905">
    <property type="entry name" value="ERV/ALR_sulphydryl_oxidase"/>
</dbReference>
<evidence type="ECO:0000256" key="4">
    <source>
        <dbReference type="ARBA" id="ARBA00022827"/>
    </source>
</evidence>
<proteinExistence type="predicted"/>
<dbReference type="InterPro" id="IPR013766">
    <property type="entry name" value="Thioredoxin_domain"/>
</dbReference>
<dbReference type="GO" id="GO:0006457">
    <property type="term" value="P:protein folding"/>
    <property type="evidence" value="ECO:0007669"/>
    <property type="project" value="TreeGrafter"/>
</dbReference>
<dbReference type="Gene3D" id="1.20.120.310">
    <property type="entry name" value="ERV/ALR sulfhydryl oxidase domain"/>
    <property type="match status" value="1"/>
</dbReference>
<feature type="signal peptide" evidence="9">
    <location>
        <begin position="1"/>
        <end position="24"/>
    </location>
</feature>
<keyword evidence="6" id="KW-1015">Disulfide bond</keyword>
<dbReference type="AlphaFoldDB" id="A0A4S8JQS2"/>
<keyword evidence="8" id="KW-1133">Transmembrane helix</keyword>
<dbReference type="GO" id="GO:0005615">
    <property type="term" value="C:extracellular space"/>
    <property type="evidence" value="ECO:0007669"/>
    <property type="project" value="TreeGrafter"/>
</dbReference>
<dbReference type="GO" id="GO:0003756">
    <property type="term" value="F:protein disulfide isomerase activity"/>
    <property type="evidence" value="ECO:0007669"/>
    <property type="project" value="TreeGrafter"/>
</dbReference>
<feature type="domain" description="ERV/ALR sulfhydryl oxidase" evidence="10">
    <location>
        <begin position="302"/>
        <end position="412"/>
    </location>
</feature>
<sequence length="523" mass="59905">MRLVYGTFFLSSLLLILRMPAGEALRSVGEGTDLRTDLPDATVEQNSSNFDSVLKESPASFAIVEFFAHWCPACRNYKPHYEKVARLFNGPDAVHPGIILMTRVDCAMKINANLCDRFSVGYYPMLLWGPSVKFVAGKWDPKQEKSEIQSIDDGRTADRLLNWINKKMGRQDILGLDGSYLNGSSFSFDDERYENENTLPTNVSDPEQIARAIYDVEEATALAFEIIIQHKMIKSSTQAPLIKFFQILATHHPSKRCRRGIAEILLNFDDLWPSGPLSISSEEAPILQEQDILKSYSICGKEVPHILPWEQKRYERLQLWPMGSVPLPVRQGWRWREPIGFTAICDFIQNFFVCDDCRRHFHEMSSSVSVPFNTTRDLSMWLWRAHNKVNERLNKEEKALGTGDPRFPKIIWPPKQLCRSCYVSSSRKRRNNMKIDWNEDEVYKFLVRYYGRILASSHNDATLSSKYDESYDITTSTNAVAVPVGAALAIAVASCTFGALACFWRAQQKNRKYTHQLHSFKDI</sequence>
<dbReference type="EMBL" id="PYDT01000004">
    <property type="protein sequence ID" value="THU64389.1"/>
    <property type="molecule type" value="Genomic_DNA"/>
</dbReference>
<keyword evidence="8" id="KW-0812">Transmembrane</keyword>
<keyword evidence="7" id="KW-0325">Glycoprotein</keyword>
<organism evidence="12 13">
    <name type="scientific">Musa balbisiana</name>
    <name type="common">Banana</name>
    <dbReference type="NCBI Taxonomy" id="52838"/>
    <lineage>
        <taxon>Eukaryota</taxon>
        <taxon>Viridiplantae</taxon>
        <taxon>Streptophyta</taxon>
        <taxon>Embryophyta</taxon>
        <taxon>Tracheophyta</taxon>
        <taxon>Spermatophyta</taxon>
        <taxon>Magnoliopsida</taxon>
        <taxon>Liliopsida</taxon>
        <taxon>Zingiberales</taxon>
        <taxon>Musaceae</taxon>
        <taxon>Musa</taxon>
    </lineage>
</organism>
<keyword evidence="5 8" id="KW-0560">Oxidoreductase</keyword>
<dbReference type="Pfam" id="PF00085">
    <property type="entry name" value="Thioredoxin"/>
    <property type="match status" value="1"/>
</dbReference>
<gene>
    <name evidence="12" type="ORF">C4D60_Mb01t25960</name>
</gene>
<reference evidence="12 13" key="1">
    <citation type="journal article" date="2019" name="Nat. Plants">
        <title>Genome sequencing of Musa balbisiana reveals subgenome evolution and function divergence in polyploid bananas.</title>
        <authorList>
            <person name="Yao X."/>
        </authorList>
    </citation>
    <scope>NUCLEOTIDE SEQUENCE [LARGE SCALE GENOMIC DNA]</scope>
    <source>
        <strain evidence="13">cv. DH-PKW</strain>
        <tissue evidence="12">Leaves</tissue>
    </source>
</reference>
<dbReference type="GO" id="GO:0016971">
    <property type="term" value="F:flavin-dependent sulfhydryl oxidase activity"/>
    <property type="evidence" value="ECO:0007669"/>
    <property type="project" value="InterPro"/>
</dbReference>
<dbReference type="EC" id="1.8.3.2" evidence="8"/>
<dbReference type="SUPFAM" id="SSF52833">
    <property type="entry name" value="Thioredoxin-like"/>
    <property type="match status" value="1"/>
</dbReference>
<dbReference type="InterPro" id="IPR039798">
    <property type="entry name" value="Sulfhydryl_oxidase"/>
</dbReference>
<keyword evidence="8" id="KW-0472">Membrane</keyword>
<keyword evidence="2 8" id="KW-0285">Flavoprotein</keyword>
<dbReference type="Gene3D" id="3.40.30.10">
    <property type="entry name" value="Glutaredoxin"/>
    <property type="match status" value="1"/>
</dbReference>
<dbReference type="PROSITE" id="PS51352">
    <property type="entry name" value="THIOREDOXIN_2"/>
    <property type="match status" value="1"/>
</dbReference>
<evidence type="ECO:0000313" key="12">
    <source>
        <dbReference type="EMBL" id="THU64389.1"/>
    </source>
</evidence>
<evidence type="ECO:0000256" key="8">
    <source>
        <dbReference type="RuleBase" id="RU371123"/>
    </source>
</evidence>
<dbReference type="PANTHER" id="PTHR22897:SF8">
    <property type="entry name" value="SULFHYDRYL OXIDASE"/>
    <property type="match status" value="1"/>
</dbReference>
<dbReference type="InterPro" id="IPR036774">
    <property type="entry name" value="ERV/ALR_sulphydryl_oxid_sf"/>
</dbReference>
<evidence type="ECO:0000256" key="2">
    <source>
        <dbReference type="ARBA" id="ARBA00022630"/>
    </source>
</evidence>
<dbReference type="Proteomes" id="UP000317650">
    <property type="component" value="Chromosome 1"/>
</dbReference>
<evidence type="ECO:0000259" key="10">
    <source>
        <dbReference type="PROSITE" id="PS51324"/>
    </source>
</evidence>
<feature type="chain" id="PRO_5020902025" description="Sulfhydryl oxidase" evidence="9">
    <location>
        <begin position="25"/>
        <end position="523"/>
    </location>
</feature>
<name>A0A4S8JQS2_MUSBA</name>
<evidence type="ECO:0000259" key="11">
    <source>
        <dbReference type="PROSITE" id="PS51352"/>
    </source>
</evidence>
<evidence type="ECO:0000256" key="5">
    <source>
        <dbReference type="ARBA" id="ARBA00023002"/>
    </source>
</evidence>
<dbReference type="STRING" id="52838.A0A4S8JQS2"/>
<dbReference type="SUPFAM" id="SSF69000">
    <property type="entry name" value="FAD-dependent thiol oxidase"/>
    <property type="match status" value="1"/>
</dbReference>
<evidence type="ECO:0000256" key="7">
    <source>
        <dbReference type="ARBA" id="ARBA00023180"/>
    </source>
</evidence>
<evidence type="ECO:0000256" key="3">
    <source>
        <dbReference type="ARBA" id="ARBA00022729"/>
    </source>
</evidence>
<evidence type="ECO:0000256" key="6">
    <source>
        <dbReference type="ARBA" id="ARBA00023157"/>
    </source>
</evidence>
<feature type="domain" description="Thioredoxin" evidence="11">
    <location>
        <begin position="13"/>
        <end position="169"/>
    </location>
</feature>
<keyword evidence="13" id="KW-1185">Reference proteome</keyword>
<comment type="cofactor">
    <cofactor evidence="1 8">
        <name>FAD</name>
        <dbReference type="ChEBI" id="CHEBI:57692"/>
    </cofactor>
</comment>
<comment type="caution">
    <text evidence="12">The sequence shown here is derived from an EMBL/GenBank/DDBJ whole genome shotgun (WGS) entry which is preliminary data.</text>
</comment>
<evidence type="ECO:0000256" key="9">
    <source>
        <dbReference type="SAM" id="SignalP"/>
    </source>
</evidence>
<dbReference type="InterPro" id="IPR017937">
    <property type="entry name" value="Thioredoxin_CS"/>
</dbReference>
<evidence type="ECO:0000313" key="13">
    <source>
        <dbReference type="Proteomes" id="UP000317650"/>
    </source>
</evidence>
<dbReference type="PANTHER" id="PTHR22897">
    <property type="entry name" value="QUIESCIN Q6-RELATED SULFHYDRYL OXIDASE"/>
    <property type="match status" value="1"/>
</dbReference>
<protein>
    <recommendedName>
        <fullName evidence="8">Sulfhydryl oxidase</fullName>
        <ecNumber evidence="8">1.8.3.2</ecNumber>
    </recommendedName>
</protein>
<dbReference type="Pfam" id="PF04777">
    <property type="entry name" value="Evr1_Alr"/>
    <property type="match status" value="1"/>
</dbReference>